<sequence length="60" mass="6534">MVIISSSLNFSWQMGQSSTRLDVAVHLIAIVPGLESTVVVDIIIVVISAVRRIMELKPLS</sequence>
<dbReference type="Proteomes" id="UP000799441">
    <property type="component" value="Unassembled WGS sequence"/>
</dbReference>
<evidence type="ECO:0000256" key="1">
    <source>
        <dbReference type="SAM" id="Phobius"/>
    </source>
</evidence>
<name>A0A9P4UR54_9PEZI</name>
<keyword evidence="1" id="KW-0812">Transmembrane</keyword>
<evidence type="ECO:0000313" key="2">
    <source>
        <dbReference type="EMBL" id="KAF2721725.1"/>
    </source>
</evidence>
<keyword evidence="1" id="KW-0472">Membrane</keyword>
<feature type="transmembrane region" description="Helical" evidence="1">
    <location>
        <begin position="23"/>
        <end position="50"/>
    </location>
</feature>
<gene>
    <name evidence="2" type="ORF">K431DRAFT_67698</name>
</gene>
<proteinExistence type="predicted"/>
<organism evidence="2 3">
    <name type="scientific">Polychaeton citri CBS 116435</name>
    <dbReference type="NCBI Taxonomy" id="1314669"/>
    <lineage>
        <taxon>Eukaryota</taxon>
        <taxon>Fungi</taxon>
        <taxon>Dikarya</taxon>
        <taxon>Ascomycota</taxon>
        <taxon>Pezizomycotina</taxon>
        <taxon>Dothideomycetes</taxon>
        <taxon>Dothideomycetidae</taxon>
        <taxon>Capnodiales</taxon>
        <taxon>Capnodiaceae</taxon>
        <taxon>Polychaeton</taxon>
    </lineage>
</organism>
<dbReference type="EMBL" id="MU003788">
    <property type="protein sequence ID" value="KAF2721725.1"/>
    <property type="molecule type" value="Genomic_DNA"/>
</dbReference>
<reference evidence="2" key="1">
    <citation type="journal article" date="2020" name="Stud. Mycol.">
        <title>101 Dothideomycetes genomes: a test case for predicting lifestyles and emergence of pathogens.</title>
        <authorList>
            <person name="Haridas S."/>
            <person name="Albert R."/>
            <person name="Binder M."/>
            <person name="Bloem J."/>
            <person name="Labutti K."/>
            <person name="Salamov A."/>
            <person name="Andreopoulos B."/>
            <person name="Baker S."/>
            <person name="Barry K."/>
            <person name="Bills G."/>
            <person name="Bluhm B."/>
            <person name="Cannon C."/>
            <person name="Castanera R."/>
            <person name="Culley D."/>
            <person name="Daum C."/>
            <person name="Ezra D."/>
            <person name="Gonzalez J."/>
            <person name="Henrissat B."/>
            <person name="Kuo A."/>
            <person name="Liang C."/>
            <person name="Lipzen A."/>
            <person name="Lutzoni F."/>
            <person name="Magnuson J."/>
            <person name="Mondo S."/>
            <person name="Nolan M."/>
            <person name="Ohm R."/>
            <person name="Pangilinan J."/>
            <person name="Park H.-J."/>
            <person name="Ramirez L."/>
            <person name="Alfaro M."/>
            <person name="Sun H."/>
            <person name="Tritt A."/>
            <person name="Yoshinaga Y."/>
            <person name="Zwiers L.-H."/>
            <person name="Turgeon B."/>
            <person name="Goodwin S."/>
            <person name="Spatafora J."/>
            <person name="Crous P."/>
            <person name="Grigoriev I."/>
        </authorList>
    </citation>
    <scope>NUCLEOTIDE SEQUENCE</scope>
    <source>
        <strain evidence="2">CBS 116435</strain>
    </source>
</reference>
<comment type="caution">
    <text evidence="2">The sequence shown here is derived from an EMBL/GenBank/DDBJ whole genome shotgun (WGS) entry which is preliminary data.</text>
</comment>
<keyword evidence="3" id="KW-1185">Reference proteome</keyword>
<evidence type="ECO:0000313" key="3">
    <source>
        <dbReference type="Proteomes" id="UP000799441"/>
    </source>
</evidence>
<protein>
    <submittedName>
        <fullName evidence="2">Uncharacterized protein</fullName>
    </submittedName>
</protein>
<dbReference type="AlphaFoldDB" id="A0A9P4UR54"/>
<accession>A0A9P4UR54</accession>
<keyword evidence="1" id="KW-1133">Transmembrane helix</keyword>